<evidence type="ECO:0000256" key="1">
    <source>
        <dbReference type="ARBA" id="ARBA00022729"/>
    </source>
</evidence>
<dbReference type="PANTHER" id="PTHR33619:SF3">
    <property type="entry name" value="POLYSACCHARIDE EXPORT PROTEIN GFCE-RELATED"/>
    <property type="match status" value="1"/>
</dbReference>
<organism evidence="5 6">
    <name type="scientific">Bosea rubneri</name>
    <dbReference type="NCBI Taxonomy" id="3075434"/>
    <lineage>
        <taxon>Bacteria</taxon>
        <taxon>Pseudomonadati</taxon>
        <taxon>Pseudomonadota</taxon>
        <taxon>Alphaproteobacteria</taxon>
        <taxon>Hyphomicrobiales</taxon>
        <taxon>Boseaceae</taxon>
        <taxon>Bosea</taxon>
    </lineage>
</organism>
<dbReference type="Pfam" id="PF10531">
    <property type="entry name" value="SLBB"/>
    <property type="match status" value="1"/>
</dbReference>
<sequence length="391" mass="43339">MRATEATAYRVAPGDRIGITVFGQADMSGETMIDATHSIAVPLVGSISVRGLTLKEIEQRVAKSLADGYLQNPVVSVKLTEPRPIYVVGDVRTAGVYPYRHGVSVLGAVALAGGFTVPEEQARAALRTDFVQADERVKSLEASRLTLTARRIRLEAQRDGREPDFGGLESGRGMEEFTAQLKTSEAQLHAFQTSALQQQVEMLQQQEPKLLENKRYVQEQLNAEKRQLELIQQHLVDYNALLSSGLARRYTGIELQREEARNRGNIARFNADMSNIAIAQGELGLRIREVREAFQRRVWTEMQDGVQRLAEVEAALPAARLTRELRLRQIGFAEEASGPPRRSLFVTRQTDQGSETFPIAEGALLAPGDILRVERQRETDAALPPTAAAMR</sequence>
<dbReference type="RefSeq" id="WP_316016315.1">
    <property type="nucleotide sequence ID" value="NZ_JAWDID010000001.1"/>
</dbReference>
<proteinExistence type="predicted"/>
<gene>
    <name evidence="5" type="ORF">RKE40_00660</name>
</gene>
<dbReference type="InterPro" id="IPR003715">
    <property type="entry name" value="Poly_export_N"/>
</dbReference>
<evidence type="ECO:0000313" key="5">
    <source>
        <dbReference type="EMBL" id="MDU0338367.1"/>
    </source>
</evidence>
<comment type="caution">
    <text evidence="5">The sequence shown here is derived from an EMBL/GenBank/DDBJ whole genome shotgun (WGS) entry which is preliminary data.</text>
</comment>
<dbReference type="InterPro" id="IPR049712">
    <property type="entry name" value="Poly_export"/>
</dbReference>
<dbReference type="Pfam" id="PF25994">
    <property type="entry name" value="HH_AprE"/>
    <property type="match status" value="1"/>
</dbReference>
<evidence type="ECO:0000259" key="4">
    <source>
        <dbReference type="Pfam" id="PF25994"/>
    </source>
</evidence>
<keyword evidence="1" id="KW-0732">Signal</keyword>
<protein>
    <submittedName>
        <fullName evidence="5">Polysaccharide biosynthesis/export family protein</fullName>
    </submittedName>
</protein>
<keyword evidence="6" id="KW-1185">Reference proteome</keyword>
<dbReference type="PANTHER" id="PTHR33619">
    <property type="entry name" value="POLYSACCHARIDE EXPORT PROTEIN GFCE-RELATED"/>
    <property type="match status" value="1"/>
</dbReference>
<feature type="domain" description="Polysaccharide export protein N-terminal" evidence="2">
    <location>
        <begin position="5"/>
        <end position="79"/>
    </location>
</feature>
<name>A0ABU3S1N7_9HYPH</name>
<evidence type="ECO:0000313" key="6">
    <source>
        <dbReference type="Proteomes" id="UP001254257"/>
    </source>
</evidence>
<feature type="domain" description="Soluble ligand binding" evidence="3">
    <location>
        <begin position="85"/>
        <end position="126"/>
    </location>
</feature>
<dbReference type="Gene3D" id="3.30.1950.10">
    <property type="entry name" value="wza like domain"/>
    <property type="match status" value="1"/>
</dbReference>
<feature type="domain" description="AprE-like long alpha-helical hairpin" evidence="4">
    <location>
        <begin position="135"/>
        <end position="320"/>
    </location>
</feature>
<dbReference type="Proteomes" id="UP001254257">
    <property type="component" value="Unassembled WGS sequence"/>
</dbReference>
<dbReference type="EMBL" id="JAWDID010000001">
    <property type="protein sequence ID" value="MDU0338367.1"/>
    <property type="molecule type" value="Genomic_DNA"/>
</dbReference>
<dbReference type="Pfam" id="PF02563">
    <property type="entry name" value="Poly_export"/>
    <property type="match status" value="1"/>
</dbReference>
<evidence type="ECO:0000259" key="2">
    <source>
        <dbReference type="Pfam" id="PF02563"/>
    </source>
</evidence>
<accession>A0ABU3S1N7</accession>
<dbReference type="InterPro" id="IPR058781">
    <property type="entry name" value="HH_AprE-like"/>
</dbReference>
<dbReference type="InterPro" id="IPR019554">
    <property type="entry name" value="Soluble_ligand-bd"/>
</dbReference>
<evidence type="ECO:0000259" key="3">
    <source>
        <dbReference type="Pfam" id="PF10531"/>
    </source>
</evidence>
<reference evidence="5 6" key="1">
    <citation type="submission" date="2023-09" db="EMBL/GenBank/DDBJ databases">
        <title>Whole genome shotgun sequencing (WGS) of Bosea sp. ZW T0_25, isolated from stored onions (Allium cepa).</title>
        <authorList>
            <person name="Stoll D.A."/>
            <person name="Huch M."/>
        </authorList>
    </citation>
    <scope>NUCLEOTIDE SEQUENCE [LARGE SCALE GENOMIC DNA]</scope>
    <source>
        <strain evidence="5 6">ZW T0_25</strain>
    </source>
</reference>